<dbReference type="RefSeq" id="WP_134113719.1">
    <property type="nucleotide sequence ID" value="NZ_SOBG01000009.1"/>
</dbReference>
<proteinExistence type="inferred from homology"/>
<dbReference type="PANTHER" id="PTHR34297:SF2">
    <property type="entry name" value="ASP23_GLS24 FAMILY ENVELOPE STRESS RESPONSE PROTEIN"/>
    <property type="match status" value="1"/>
</dbReference>
<dbReference type="Proteomes" id="UP000294678">
    <property type="component" value="Unassembled WGS sequence"/>
</dbReference>
<name>A0AA46DXM0_9FUSO</name>
<organism evidence="2 3">
    <name type="scientific">Hypnocyclicus thermotrophus</name>
    <dbReference type="NCBI Taxonomy" id="1627895"/>
    <lineage>
        <taxon>Bacteria</taxon>
        <taxon>Fusobacteriati</taxon>
        <taxon>Fusobacteriota</taxon>
        <taxon>Fusobacteriia</taxon>
        <taxon>Fusobacteriales</taxon>
        <taxon>Fusobacteriaceae</taxon>
        <taxon>Hypnocyclicus</taxon>
    </lineage>
</organism>
<dbReference type="Pfam" id="PF03780">
    <property type="entry name" value="Asp23"/>
    <property type="match status" value="1"/>
</dbReference>
<gene>
    <name evidence="2" type="ORF">EV215_1858</name>
</gene>
<sequence length="130" mass="14179">MAEVGNIKIADEVVAVIASKAATNIDGVHKMSGNVADEVNKFLGKKNSAKGIKVEVGEKECTVDAYIVVDYGKPIPEVANAVQQNIIKEITMMTGLNVVEVNVYIQDLHFPSDDKEEIEAENEELIEEAY</sequence>
<dbReference type="AlphaFoldDB" id="A0AA46DXM0"/>
<comment type="similarity">
    <text evidence="1">Belongs to the asp23 family.</text>
</comment>
<dbReference type="EMBL" id="SOBG01000009">
    <property type="protein sequence ID" value="TDT67855.1"/>
    <property type="molecule type" value="Genomic_DNA"/>
</dbReference>
<dbReference type="PANTHER" id="PTHR34297">
    <property type="entry name" value="HYPOTHETICAL CYTOSOLIC PROTEIN-RELATED"/>
    <property type="match status" value="1"/>
</dbReference>
<protein>
    <submittedName>
        <fullName evidence="2">Alkaline shock family protein YloU</fullName>
    </submittedName>
</protein>
<comment type="caution">
    <text evidence="2">The sequence shown here is derived from an EMBL/GenBank/DDBJ whole genome shotgun (WGS) entry which is preliminary data.</text>
</comment>
<evidence type="ECO:0000256" key="1">
    <source>
        <dbReference type="ARBA" id="ARBA00005721"/>
    </source>
</evidence>
<evidence type="ECO:0000313" key="2">
    <source>
        <dbReference type="EMBL" id="TDT67855.1"/>
    </source>
</evidence>
<reference evidence="2 3" key="1">
    <citation type="submission" date="2019-03" db="EMBL/GenBank/DDBJ databases">
        <title>Genomic Encyclopedia of Type Strains, Phase IV (KMG-IV): sequencing the most valuable type-strain genomes for metagenomic binning, comparative biology and taxonomic classification.</title>
        <authorList>
            <person name="Goeker M."/>
        </authorList>
    </citation>
    <scope>NUCLEOTIDE SEQUENCE [LARGE SCALE GENOMIC DNA]</scope>
    <source>
        <strain evidence="2 3">DSM 100055</strain>
    </source>
</reference>
<dbReference type="InterPro" id="IPR005531">
    <property type="entry name" value="Asp23"/>
</dbReference>
<accession>A0AA46DXM0</accession>
<keyword evidence="3" id="KW-1185">Reference proteome</keyword>
<evidence type="ECO:0000313" key="3">
    <source>
        <dbReference type="Proteomes" id="UP000294678"/>
    </source>
</evidence>